<dbReference type="PROSITE" id="PS50967">
    <property type="entry name" value="HRDC"/>
    <property type="match status" value="1"/>
</dbReference>
<feature type="signal peptide" evidence="4">
    <location>
        <begin position="1"/>
        <end position="27"/>
    </location>
</feature>
<feature type="chain" id="PRO_5020945157" description="HRDC domain-containing protein" evidence="4">
    <location>
        <begin position="28"/>
        <end position="551"/>
    </location>
</feature>
<feature type="region of interest" description="Disordered" evidence="3">
    <location>
        <begin position="528"/>
        <end position="551"/>
    </location>
</feature>
<dbReference type="GO" id="GO:0071038">
    <property type="term" value="P:TRAMP-dependent tRNA surveillance pathway"/>
    <property type="evidence" value="ECO:0007669"/>
    <property type="project" value="TreeGrafter"/>
</dbReference>
<feature type="region of interest" description="Disordered" evidence="3">
    <location>
        <begin position="286"/>
        <end position="312"/>
    </location>
</feature>
<dbReference type="FunFam" id="1.10.150.80:FF:000001">
    <property type="entry name" value="Putative exosome component 10"/>
    <property type="match status" value="1"/>
</dbReference>
<evidence type="ECO:0000256" key="4">
    <source>
        <dbReference type="SAM" id="SignalP"/>
    </source>
</evidence>
<dbReference type="EMBL" id="SDRB02012079">
    <property type="protein sequence ID" value="THF99027.1"/>
    <property type="molecule type" value="Genomic_DNA"/>
</dbReference>
<accession>A0A4S4D9A0</accession>
<feature type="region of interest" description="Disordered" evidence="3">
    <location>
        <begin position="415"/>
        <end position="437"/>
    </location>
</feature>
<dbReference type="GO" id="GO:0071040">
    <property type="term" value="P:nuclear polyadenylation-dependent antisense transcript catabolic process"/>
    <property type="evidence" value="ECO:0007669"/>
    <property type="project" value="TreeGrafter"/>
</dbReference>
<organism evidence="6 7">
    <name type="scientific">Camellia sinensis var. sinensis</name>
    <name type="common">China tea</name>
    <dbReference type="NCBI Taxonomy" id="542762"/>
    <lineage>
        <taxon>Eukaryota</taxon>
        <taxon>Viridiplantae</taxon>
        <taxon>Streptophyta</taxon>
        <taxon>Embryophyta</taxon>
        <taxon>Tracheophyta</taxon>
        <taxon>Spermatophyta</taxon>
        <taxon>Magnoliopsida</taxon>
        <taxon>eudicotyledons</taxon>
        <taxon>Gunneridae</taxon>
        <taxon>Pentapetalae</taxon>
        <taxon>asterids</taxon>
        <taxon>Ericales</taxon>
        <taxon>Theaceae</taxon>
        <taxon>Camellia</taxon>
    </lineage>
</organism>
<evidence type="ECO:0000256" key="3">
    <source>
        <dbReference type="SAM" id="MobiDB-lite"/>
    </source>
</evidence>
<dbReference type="STRING" id="542762.A0A4S4D9A0"/>
<dbReference type="InterPro" id="IPR002121">
    <property type="entry name" value="HRDC_dom"/>
</dbReference>
<comment type="caution">
    <text evidence="6">The sequence shown here is derived from an EMBL/GenBank/DDBJ whole genome shotgun (WGS) entry which is preliminary data.</text>
</comment>
<dbReference type="AlphaFoldDB" id="A0A4S4D9A0"/>
<dbReference type="GO" id="GO:0003727">
    <property type="term" value="F:single-stranded RNA binding"/>
    <property type="evidence" value="ECO:0007669"/>
    <property type="project" value="TreeGrafter"/>
</dbReference>
<keyword evidence="4" id="KW-0732">Signal</keyword>
<dbReference type="Gene3D" id="1.10.150.80">
    <property type="entry name" value="HRDC domain"/>
    <property type="match status" value="1"/>
</dbReference>
<evidence type="ECO:0000256" key="1">
    <source>
        <dbReference type="ARBA" id="ARBA00004123"/>
    </source>
</evidence>
<dbReference type="PANTHER" id="PTHR12124:SF47">
    <property type="entry name" value="EXOSOME COMPONENT 10"/>
    <property type="match status" value="1"/>
</dbReference>
<dbReference type="GO" id="GO:0000166">
    <property type="term" value="F:nucleotide binding"/>
    <property type="evidence" value="ECO:0007669"/>
    <property type="project" value="InterPro"/>
</dbReference>
<dbReference type="Pfam" id="PF00570">
    <property type="entry name" value="HRDC"/>
    <property type="match status" value="1"/>
</dbReference>
<name>A0A4S4D9A0_CAMSN</name>
<evidence type="ECO:0000313" key="7">
    <source>
        <dbReference type="Proteomes" id="UP000306102"/>
    </source>
</evidence>
<evidence type="ECO:0000256" key="2">
    <source>
        <dbReference type="ARBA" id="ARBA00023242"/>
    </source>
</evidence>
<keyword evidence="2" id="KW-0539">Nucleus</keyword>
<dbReference type="PROSITE" id="PS51257">
    <property type="entry name" value="PROKAR_LIPOPROTEIN"/>
    <property type="match status" value="1"/>
</dbReference>
<dbReference type="InterPro" id="IPR044876">
    <property type="entry name" value="HRDC_dom_sf"/>
</dbReference>
<dbReference type="InterPro" id="IPR010997">
    <property type="entry name" value="HRDC-like_sf"/>
</dbReference>
<dbReference type="GO" id="GO:0005730">
    <property type="term" value="C:nucleolus"/>
    <property type="evidence" value="ECO:0007669"/>
    <property type="project" value="TreeGrafter"/>
</dbReference>
<reference evidence="6 7" key="1">
    <citation type="journal article" date="2018" name="Proc. Natl. Acad. Sci. U.S.A.">
        <title>Draft genome sequence of Camellia sinensis var. sinensis provides insights into the evolution of the tea genome and tea quality.</title>
        <authorList>
            <person name="Wei C."/>
            <person name="Yang H."/>
            <person name="Wang S."/>
            <person name="Zhao J."/>
            <person name="Liu C."/>
            <person name="Gao L."/>
            <person name="Xia E."/>
            <person name="Lu Y."/>
            <person name="Tai Y."/>
            <person name="She G."/>
            <person name="Sun J."/>
            <person name="Cao H."/>
            <person name="Tong W."/>
            <person name="Gao Q."/>
            <person name="Li Y."/>
            <person name="Deng W."/>
            <person name="Jiang X."/>
            <person name="Wang W."/>
            <person name="Chen Q."/>
            <person name="Zhang S."/>
            <person name="Li H."/>
            <person name="Wu J."/>
            <person name="Wang P."/>
            <person name="Li P."/>
            <person name="Shi C."/>
            <person name="Zheng F."/>
            <person name="Jian J."/>
            <person name="Huang B."/>
            <person name="Shan D."/>
            <person name="Shi M."/>
            <person name="Fang C."/>
            <person name="Yue Y."/>
            <person name="Li F."/>
            <person name="Li D."/>
            <person name="Wei S."/>
            <person name="Han B."/>
            <person name="Jiang C."/>
            <person name="Yin Y."/>
            <person name="Xia T."/>
            <person name="Zhang Z."/>
            <person name="Bennetzen J.L."/>
            <person name="Zhao S."/>
            <person name="Wan X."/>
        </authorList>
    </citation>
    <scope>NUCLEOTIDE SEQUENCE [LARGE SCALE GENOMIC DNA]</scope>
    <source>
        <strain evidence="7">cv. Shuchazao</strain>
        <tissue evidence="6">Leaf</tissue>
    </source>
</reference>
<dbReference type="GO" id="GO:0000176">
    <property type="term" value="C:nuclear exosome (RNase complex)"/>
    <property type="evidence" value="ECO:0007669"/>
    <property type="project" value="TreeGrafter"/>
</dbReference>
<dbReference type="GO" id="GO:0071036">
    <property type="term" value="P:nuclear polyadenylation-dependent snoRNA catabolic process"/>
    <property type="evidence" value="ECO:0007669"/>
    <property type="project" value="TreeGrafter"/>
</dbReference>
<feature type="domain" description="HRDC" evidence="5">
    <location>
        <begin position="59"/>
        <end position="139"/>
    </location>
</feature>
<dbReference type="GO" id="GO:0071035">
    <property type="term" value="P:nuclear polyadenylation-dependent rRNA catabolic process"/>
    <property type="evidence" value="ECO:0007669"/>
    <property type="project" value="TreeGrafter"/>
</dbReference>
<dbReference type="SUPFAM" id="SSF47819">
    <property type="entry name" value="HRDC-like"/>
    <property type="match status" value="1"/>
</dbReference>
<evidence type="ECO:0000313" key="6">
    <source>
        <dbReference type="EMBL" id="THF99027.1"/>
    </source>
</evidence>
<feature type="compositionally biased region" description="Basic and acidic residues" evidence="3">
    <location>
        <begin position="286"/>
        <end position="309"/>
    </location>
</feature>
<dbReference type="PANTHER" id="PTHR12124">
    <property type="entry name" value="POLYMYOSITIS/SCLERODERMA AUTOANTIGEN-RELATED"/>
    <property type="match status" value="1"/>
</dbReference>
<proteinExistence type="predicted"/>
<dbReference type="GO" id="GO:0071051">
    <property type="term" value="P:poly(A)-dependent snoRNA 3'-end processing"/>
    <property type="evidence" value="ECO:0007669"/>
    <property type="project" value="TreeGrafter"/>
</dbReference>
<dbReference type="GO" id="GO:0071039">
    <property type="term" value="P:nuclear polyadenylation-dependent CUT catabolic process"/>
    <property type="evidence" value="ECO:0007669"/>
    <property type="project" value="TreeGrafter"/>
</dbReference>
<dbReference type="InterPro" id="IPR045092">
    <property type="entry name" value="Rrp6-like"/>
</dbReference>
<dbReference type="Proteomes" id="UP000306102">
    <property type="component" value="Unassembled WGS sequence"/>
</dbReference>
<dbReference type="GO" id="GO:0071044">
    <property type="term" value="P:histone mRNA catabolic process"/>
    <property type="evidence" value="ECO:0007669"/>
    <property type="project" value="TreeGrafter"/>
</dbReference>
<gene>
    <name evidence="6" type="ORF">TEA_015894</name>
</gene>
<sequence>MEMERLALHMASYLVCWLHMASSCVLASHGQLLQHMKNHPSHGDDIPQTIECLQGTGFNAQQLAIVAGLCEWRDVVARVEDESTVYVLPNKTLLDIAKQKPVTTNMLRHLVKSKHPYVDRNLGSIVSIIRHSMQNAAAFETTAELLKEVHVETASEENTVSADGNETQLHESAARVTTIVTESIGGGISINDSMTRNPPGYVHVKESLELGSRTVGICRNGQENSSHSGAQATIQVLKKPSRAFGAMLGRVRIIGRTFLRPFQRPIQNSVILLTLTQKRTERCETKRERVAERRTERDGGTRRRQGEIGHDEEEELKLGQIKSSVSLPFHSFVASAEQSQLVVKEPAKVLESMLHEEPSSVKATSSNSNYVILIGNDASMNHDEPSAFPPSSSNLDDFILIEDDKNVEETITGETKNEQLEDIEDKTLGSDPEMSEEDNETMSLCNISSSFQECFKSTNQASKPKQAEKSKESGWFSPMKHGYLKNNVVHVSGTYRVRVWVRIRVPVQLHEYRLNQFDYEAARKEFRFGEDRKGKKGEEGDEGHRNNSRLD</sequence>
<dbReference type="GO" id="GO:0071037">
    <property type="term" value="P:nuclear polyadenylation-dependent snRNA catabolic process"/>
    <property type="evidence" value="ECO:0007669"/>
    <property type="project" value="TreeGrafter"/>
</dbReference>
<dbReference type="GO" id="GO:0000175">
    <property type="term" value="F:3'-5'-RNA exonuclease activity"/>
    <property type="evidence" value="ECO:0007669"/>
    <property type="project" value="InterPro"/>
</dbReference>
<keyword evidence="7" id="KW-1185">Reference proteome</keyword>
<evidence type="ECO:0000259" key="5">
    <source>
        <dbReference type="PROSITE" id="PS50967"/>
    </source>
</evidence>
<dbReference type="GO" id="GO:0000467">
    <property type="term" value="P:exonucleolytic trimming to generate mature 3'-end of 5.8S rRNA from tricistronic rRNA transcript (SSU-rRNA, 5.8S rRNA, LSU-rRNA)"/>
    <property type="evidence" value="ECO:0007669"/>
    <property type="project" value="InterPro"/>
</dbReference>
<protein>
    <recommendedName>
        <fullName evidence="5">HRDC domain-containing protein</fullName>
    </recommendedName>
</protein>
<comment type="subcellular location">
    <subcellularLocation>
        <location evidence="1">Nucleus</location>
    </subcellularLocation>
</comment>